<organism evidence="2 3">
    <name type="scientific">Nosema granulosis</name>
    <dbReference type="NCBI Taxonomy" id="83296"/>
    <lineage>
        <taxon>Eukaryota</taxon>
        <taxon>Fungi</taxon>
        <taxon>Fungi incertae sedis</taxon>
        <taxon>Microsporidia</taxon>
        <taxon>Nosematidae</taxon>
        <taxon>Nosema</taxon>
    </lineage>
</organism>
<evidence type="ECO:0008006" key="4">
    <source>
        <dbReference type="Google" id="ProtNLM"/>
    </source>
</evidence>
<dbReference type="EMBL" id="SBJO01000042">
    <property type="protein sequence ID" value="KAF9764042.1"/>
    <property type="molecule type" value="Genomic_DNA"/>
</dbReference>
<dbReference type="SUPFAM" id="SSF54648">
    <property type="entry name" value="DLC"/>
    <property type="match status" value="1"/>
</dbReference>
<name>A0A9P6H0K3_9MICR</name>
<dbReference type="InterPro" id="IPR001372">
    <property type="entry name" value="Dynein_light_chain_typ-1/2"/>
</dbReference>
<evidence type="ECO:0000256" key="1">
    <source>
        <dbReference type="SAM" id="MobiDB-lite"/>
    </source>
</evidence>
<feature type="region of interest" description="Disordered" evidence="1">
    <location>
        <begin position="1"/>
        <end position="28"/>
    </location>
</feature>
<dbReference type="AlphaFoldDB" id="A0A9P6H0K3"/>
<gene>
    <name evidence="2" type="ORF">NGRA_0874</name>
</gene>
<dbReference type="InterPro" id="IPR037177">
    <property type="entry name" value="DLC_sf"/>
</dbReference>
<dbReference type="GO" id="GO:0007017">
    <property type="term" value="P:microtubule-based process"/>
    <property type="evidence" value="ECO:0007669"/>
    <property type="project" value="InterPro"/>
</dbReference>
<reference evidence="2 3" key="1">
    <citation type="journal article" date="2020" name="Genome Biol. Evol.">
        <title>Comparative genomics of strictly vertically transmitted, feminizing microsporidia endosymbionts of amphipod crustaceans.</title>
        <authorList>
            <person name="Cormier A."/>
            <person name="Chebbi M.A."/>
            <person name="Giraud I."/>
            <person name="Wattier R."/>
            <person name="Teixeira M."/>
            <person name="Gilbert C."/>
            <person name="Rigaud T."/>
            <person name="Cordaux R."/>
        </authorList>
    </citation>
    <scope>NUCLEOTIDE SEQUENCE [LARGE SCALE GENOMIC DNA]</scope>
    <source>
        <strain evidence="2 3">Ou3-Ou53</strain>
    </source>
</reference>
<proteinExistence type="predicted"/>
<comment type="caution">
    <text evidence="2">The sequence shown here is derived from an EMBL/GenBank/DDBJ whole genome shotgun (WGS) entry which is preliminary data.</text>
</comment>
<dbReference type="OrthoDB" id="2192926at2759"/>
<sequence length="112" mass="12778">MSDAQSVKEDKKESKEEPKNDEPVIEFDKSKKFPEEIKEEVRKALLPMLSKPSPTTISKNLVSMLNKKFGNGWNVVTGGHFSGSFTYIEGFYTECKVKDLVISIFKIYIPQK</sequence>
<dbReference type="Gene3D" id="3.30.740.10">
    <property type="entry name" value="Protein Inhibitor Of Neuronal Nitric Oxide Synthase"/>
    <property type="match status" value="1"/>
</dbReference>
<evidence type="ECO:0000313" key="2">
    <source>
        <dbReference type="EMBL" id="KAF9764042.1"/>
    </source>
</evidence>
<evidence type="ECO:0000313" key="3">
    <source>
        <dbReference type="Proteomes" id="UP000740883"/>
    </source>
</evidence>
<dbReference type="Pfam" id="PF01221">
    <property type="entry name" value="Dynein_light"/>
    <property type="match status" value="1"/>
</dbReference>
<keyword evidence="3" id="KW-1185">Reference proteome</keyword>
<dbReference type="Proteomes" id="UP000740883">
    <property type="component" value="Unassembled WGS sequence"/>
</dbReference>
<dbReference type="CDD" id="cd21450">
    <property type="entry name" value="DLC-like_DYNLL1-like"/>
    <property type="match status" value="1"/>
</dbReference>
<accession>A0A9P6H0K3</accession>
<dbReference type="SMART" id="SM01375">
    <property type="entry name" value="Dynein_light"/>
    <property type="match status" value="1"/>
</dbReference>
<dbReference type="GO" id="GO:0030286">
    <property type="term" value="C:dynein complex"/>
    <property type="evidence" value="ECO:0007669"/>
    <property type="project" value="InterPro"/>
</dbReference>
<protein>
    <recommendedName>
        <fullName evidence="4">Dynein light chain</fullName>
    </recommendedName>
</protein>